<dbReference type="GO" id="GO:0070824">
    <property type="term" value="C:SHREC complex"/>
    <property type="evidence" value="ECO:0007669"/>
    <property type="project" value="InterPro"/>
</dbReference>
<sequence length="675" mass="76110">MNKSTSSRDSKTQTIDSSDPKDKNNSNRRAHNMRVAPSCVNPGLQDISLVVSDGAFVRPSEVGVVGRLKCQGVEMVQSQYCWTPVEPDSVAKRRWLKTLGQALAAHFSLARGRDKFTLADFPKGYQLFHHVKDSVQTAYLFGYPTKSNVKLKFKTAAEFLPHLTWLASQGEMKKCLCKHCQSEVIDLKYPKTKEGFSPPPRSSFSWSNSFYCRKSPNFIFRNFDPGSHSQEKNSKKNQRVQDNHQEINLASYDTHQPEIPSNYRALELVWCKLDQPKDNKIRLDCTYWPGICQKTHVAYEACEVLDLSTRENQPGPPRIRKMEDGTSATWTTKKEVHKKLYWSIQLLGLSDSVVRAESQILPWLYRPFEEPAWSVVSTGKLPIPEYLLDASKPMPTLASLSNPVIGRLHFQLALQTGAEIEETWALAEYSDGLAPTSLRKSFPPIGTQDLVRLKLLESPPDPAAEVVSLDSGQQILFLHIDFFWKGPYSDSTIVGGWLFELVPQHNTKSPQDLTIQGSGTGQTRNAWLMQYADQIPKGACTSHSDHLPPAPKGFQFSRITPAGAIHHVDISCIAGRYYSPKVDHDRLARLRYHFATKIDSSPSLKSNPETLRRLASLLGFGIGQDNFMRFTKLKRTREQATVEALRKSKRMVCLILRPINHHHLEKGRGGGIQAD</sequence>
<dbReference type="Proteomes" id="UP000037035">
    <property type="component" value="Unassembled WGS sequence"/>
</dbReference>
<dbReference type="InterPro" id="IPR031915">
    <property type="entry name" value="Clr2_N"/>
</dbReference>
<dbReference type="GO" id="GO:0030466">
    <property type="term" value="P:silent mating-type cassette heterochromatin formation"/>
    <property type="evidence" value="ECO:0007669"/>
    <property type="project" value="TreeGrafter"/>
</dbReference>
<dbReference type="STRING" id="27349.A0A0L6UJR1"/>
<keyword evidence="4" id="KW-1185">Reference proteome</keyword>
<dbReference type="PANTHER" id="PTHR38046:SF1">
    <property type="entry name" value="CRYPTIC LOCI REGULATOR 2"/>
    <property type="match status" value="1"/>
</dbReference>
<dbReference type="AlphaFoldDB" id="A0A0L6UJR1"/>
<dbReference type="PANTHER" id="PTHR38046">
    <property type="entry name" value="CRYPTIC LOCI REGULATOR 2"/>
    <property type="match status" value="1"/>
</dbReference>
<feature type="region of interest" description="Disordered" evidence="1">
    <location>
        <begin position="1"/>
        <end position="34"/>
    </location>
</feature>
<organism evidence="3 4">
    <name type="scientific">Puccinia sorghi</name>
    <dbReference type="NCBI Taxonomy" id="27349"/>
    <lineage>
        <taxon>Eukaryota</taxon>
        <taxon>Fungi</taxon>
        <taxon>Dikarya</taxon>
        <taxon>Basidiomycota</taxon>
        <taxon>Pucciniomycotina</taxon>
        <taxon>Pucciniomycetes</taxon>
        <taxon>Pucciniales</taxon>
        <taxon>Pucciniaceae</taxon>
        <taxon>Puccinia</taxon>
    </lineage>
</organism>
<accession>A0A0L6UJR1</accession>
<dbReference type="InterPro" id="IPR038986">
    <property type="entry name" value="Clr2"/>
</dbReference>
<gene>
    <name evidence="3" type="ORF">VP01_541g9</name>
</gene>
<dbReference type="Pfam" id="PF16761">
    <property type="entry name" value="Clr2_transil"/>
    <property type="match status" value="1"/>
</dbReference>
<feature type="domain" description="Cryptic loci regulator 2 N-terminal" evidence="2">
    <location>
        <begin position="117"/>
        <end position="180"/>
    </location>
</feature>
<evidence type="ECO:0000259" key="2">
    <source>
        <dbReference type="Pfam" id="PF16761"/>
    </source>
</evidence>
<evidence type="ECO:0000313" key="3">
    <source>
        <dbReference type="EMBL" id="KNZ48774.1"/>
    </source>
</evidence>
<evidence type="ECO:0000313" key="4">
    <source>
        <dbReference type="Proteomes" id="UP000037035"/>
    </source>
</evidence>
<feature type="compositionally biased region" description="Basic and acidic residues" evidence="1">
    <location>
        <begin position="1"/>
        <end position="11"/>
    </location>
</feature>
<proteinExistence type="predicted"/>
<dbReference type="OrthoDB" id="2421327at2759"/>
<protein>
    <recommendedName>
        <fullName evidence="2">Cryptic loci regulator 2 N-terminal domain-containing protein</fullName>
    </recommendedName>
</protein>
<dbReference type="GO" id="GO:0031934">
    <property type="term" value="C:mating-type region heterochromatin"/>
    <property type="evidence" value="ECO:0007669"/>
    <property type="project" value="TreeGrafter"/>
</dbReference>
<name>A0A0L6UJR1_9BASI</name>
<dbReference type="VEuPathDB" id="FungiDB:VP01_541g9"/>
<dbReference type="EMBL" id="LAVV01010631">
    <property type="protein sequence ID" value="KNZ48774.1"/>
    <property type="molecule type" value="Genomic_DNA"/>
</dbReference>
<reference evidence="3 4" key="1">
    <citation type="submission" date="2015-08" db="EMBL/GenBank/DDBJ databases">
        <title>Next Generation Sequencing and Analysis of the Genome of Puccinia sorghi L Schw, the Causal Agent of Maize Common Rust.</title>
        <authorList>
            <person name="Rochi L."/>
            <person name="Burguener G."/>
            <person name="Darino M."/>
            <person name="Turjanski A."/>
            <person name="Kreff E."/>
            <person name="Dieguez M.J."/>
            <person name="Sacco F."/>
        </authorList>
    </citation>
    <scope>NUCLEOTIDE SEQUENCE [LARGE SCALE GENOMIC DNA]</scope>
    <source>
        <strain evidence="3 4">RO10H11247</strain>
    </source>
</reference>
<comment type="caution">
    <text evidence="3">The sequence shown here is derived from an EMBL/GenBank/DDBJ whole genome shotgun (WGS) entry which is preliminary data.</text>
</comment>
<evidence type="ECO:0000256" key="1">
    <source>
        <dbReference type="SAM" id="MobiDB-lite"/>
    </source>
</evidence>
<dbReference type="GO" id="GO:0033553">
    <property type="term" value="C:rDNA heterochromatin"/>
    <property type="evidence" value="ECO:0007669"/>
    <property type="project" value="TreeGrafter"/>
</dbReference>